<keyword evidence="9" id="KW-1185">Reference proteome</keyword>
<dbReference type="AlphaFoldDB" id="A0A226E1A8"/>
<comment type="caution">
    <text evidence="6">Lacks conserved residue(s) required for the propagation of feature annotation.</text>
</comment>
<evidence type="ECO:0000256" key="6">
    <source>
        <dbReference type="PROSITE-ProRule" id="PRU00782"/>
    </source>
</evidence>
<dbReference type="GO" id="GO:0051015">
    <property type="term" value="F:actin filament binding"/>
    <property type="evidence" value="ECO:0007669"/>
    <property type="project" value="TreeGrafter"/>
</dbReference>
<dbReference type="Gene3D" id="1.20.58.530">
    <property type="match status" value="1"/>
</dbReference>
<protein>
    <submittedName>
        <fullName evidence="8">Unconventional myosin-XIX</fullName>
    </submittedName>
</protein>
<dbReference type="EMBL" id="LNIX01000008">
    <property type="protein sequence ID" value="OXA50757.1"/>
    <property type="molecule type" value="Genomic_DNA"/>
</dbReference>
<proteinExistence type="inferred from homology"/>
<evidence type="ECO:0000256" key="2">
    <source>
        <dbReference type="ARBA" id="ARBA00022840"/>
    </source>
</evidence>
<dbReference type="GO" id="GO:0000146">
    <property type="term" value="F:microfilament motor activity"/>
    <property type="evidence" value="ECO:0007669"/>
    <property type="project" value="TreeGrafter"/>
</dbReference>
<dbReference type="SUPFAM" id="SSF52540">
    <property type="entry name" value="P-loop containing nucleoside triphosphate hydrolases"/>
    <property type="match status" value="1"/>
</dbReference>
<keyword evidence="3 6" id="KW-0518">Myosin</keyword>
<dbReference type="GO" id="GO:0007015">
    <property type="term" value="P:actin filament organization"/>
    <property type="evidence" value="ECO:0007669"/>
    <property type="project" value="TreeGrafter"/>
</dbReference>
<dbReference type="OMA" id="VHFIKCI"/>
<dbReference type="Gene3D" id="1.10.10.820">
    <property type="match status" value="1"/>
</dbReference>
<sequence>MDHQRGDDGKTKHAEDVPDLTKLNDITLPTVLDCLIDRFHHGKYSTFAGTVLVALNPCSSKRSRRHSPLKSYENQDVRRFVELTHCSSEPDVKNLEPHVLSIGVKSLYNIDKVGNNQVIVVSGDSGAGKTTCTQDLIKFFTYSDTEPNNDMWTLEKKIYEATLILEALGNASTTANPNSSRFGRLVRLQYSQESKIIGAEIKTYMLEKHRVAKGNLNERNFHIFHYLFHAVEHGYIEGRNKSVYNNSFWSGNVQDGDLQQFANLSTRLTMLDSLDHFIQVFELLFAIMHLLAVEFKVDSVAEEDKENFTAHRPKHFKVSSKTQDHLDSASAILGISTTELHNSLVYNTFSAGNRTSVSLSPCASKEDCESRLHSFISTLYERLFHHVVTHINALLNQHSSKSSVLDYSTPVTSTNNEPNSCTTTVSILDLYGFENLDFNHFEQLCINYANERIQQVQISVLKGYFEEDRRVSNFNLTDEPVELNRVENETNLRLEELHQRVFCILDEACLLKRPTPDKEIFQQLAIKSAKDQFIKTGQPHDDKCPFIIQHYASDVNYSMAGMIMKNKDFIPDEFISILSRSSKSFICDLFPHKSLEPEVAVNTPRRGKPEGRKTILMRFKFSVNELVGELLEKENRDVHFIKCIRPNVDLLTDLVQPELVRKQLFACGIVDIIRIAGNGYPIRISTDKLEKDFQFLFRKLLYKNYPCSKPLGWQDRLVQIFSSKSSPLKFGKSYAFMTESILSRMRKFDSLIKWKSAKQIQSTWRTFISELKKRRAQLEVAATRIQRCWRAYCLELKIKQNELDKTPVPTSSSSCNSSLYFTPMTSSISSTFYSVGTHNTLSHPNQSNLYFSIGSDMSISTSTSEDLCQQPDSSWLNCSTDMNITNDTEGTITPCETRFDNAIMMETSGSTLLCMESEKEISNDITPNPTLLDATHELTFWKGEPRGQQVDVFVGDGVISRSAVHTLPIKIYTKKTALGYIKPPKRLTSNGIEDAFEDYKIVIKKSLFPPPRQSTFLGENSDLSENQLYHVI</sequence>
<dbReference type="Proteomes" id="UP000198287">
    <property type="component" value="Unassembled WGS sequence"/>
</dbReference>
<gene>
    <name evidence="8" type="ORF">Fcan01_14669</name>
</gene>
<dbReference type="GO" id="GO:0016459">
    <property type="term" value="C:myosin complex"/>
    <property type="evidence" value="ECO:0007669"/>
    <property type="project" value="UniProtKB-KW"/>
</dbReference>
<dbReference type="CDD" id="cd23767">
    <property type="entry name" value="IQCD"/>
    <property type="match status" value="1"/>
</dbReference>
<feature type="binding site" evidence="6">
    <location>
        <begin position="123"/>
        <end position="130"/>
    </location>
    <ligand>
        <name>ATP</name>
        <dbReference type="ChEBI" id="CHEBI:30616"/>
    </ligand>
</feature>
<dbReference type="Gene3D" id="1.20.120.720">
    <property type="entry name" value="Myosin VI head, motor domain, U50 subdomain"/>
    <property type="match status" value="1"/>
</dbReference>
<evidence type="ECO:0000256" key="1">
    <source>
        <dbReference type="ARBA" id="ARBA00022741"/>
    </source>
</evidence>
<evidence type="ECO:0000256" key="5">
    <source>
        <dbReference type="ARBA" id="ARBA00023203"/>
    </source>
</evidence>
<dbReference type="InterPro" id="IPR036961">
    <property type="entry name" value="Kinesin_motor_dom_sf"/>
</dbReference>
<comment type="similarity">
    <text evidence="6">Belongs to the TRAFAC class myosin-kinesin ATPase superfamily. Myosin family.</text>
</comment>
<dbReference type="OrthoDB" id="6108017at2759"/>
<dbReference type="CDD" id="cd00124">
    <property type="entry name" value="MYSc"/>
    <property type="match status" value="1"/>
</dbReference>
<keyword evidence="1 6" id="KW-0547">Nucleotide-binding</keyword>
<comment type="caution">
    <text evidence="8">The sequence shown here is derived from an EMBL/GenBank/DDBJ whole genome shotgun (WGS) entry which is preliminary data.</text>
</comment>
<accession>A0A226E1A8</accession>
<reference evidence="8 9" key="1">
    <citation type="submission" date="2015-12" db="EMBL/GenBank/DDBJ databases">
        <title>The genome of Folsomia candida.</title>
        <authorList>
            <person name="Faddeeva A."/>
            <person name="Derks M.F."/>
            <person name="Anvar Y."/>
            <person name="Smit S."/>
            <person name="Van Straalen N."/>
            <person name="Roelofs D."/>
        </authorList>
    </citation>
    <scope>NUCLEOTIDE SEQUENCE [LARGE SCALE GENOMIC DNA]</scope>
    <source>
        <strain evidence="8 9">VU population</strain>
        <tissue evidence="8">Whole body</tissue>
    </source>
</reference>
<dbReference type="InterPro" id="IPR027417">
    <property type="entry name" value="P-loop_NTPase"/>
</dbReference>
<dbReference type="Pfam" id="PF00063">
    <property type="entry name" value="Myosin_head"/>
    <property type="match status" value="1"/>
</dbReference>
<keyword evidence="2 6" id="KW-0067">ATP-binding</keyword>
<evidence type="ECO:0000256" key="3">
    <source>
        <dbReference type="ARBA" id="ARBA00023123"/>
    </source>
</evidence>
<dbReference type="PROSITE" id="PS51456">
    <property type="entry name" value="MYOSIN_MOTOR"/>
    <property type="match status" value="1"/>
</dbReference>
<dbReference type="GO" id="GO:0005524">
    <property type="term" value="F:ATP binding"/>
    <property type="evidence" value="ECO:0007669"/>
    <property type="project" value="UniProtKB-UniRule"/>
</dbReference>
<feature type="domain" description="Myosin motor" evidence="7">
    <location>
        <begin position="15"/>
        <end position="750"/>
    </location>
</feature>
<evidence type="ECO:0000256" key="4">
    <source>
        <dbReference type="ARBA" id="ARBA00023175"/>
    </source>
</evidence>
<dbReference type="PANTHER" id="PTHR13140:SF289">
    <property type="entry name" value="UNCONVENTIONAL MYOSIN-XIX"/>
    <property type="match status" value="1"/>
</dbReference>
<dbReference type="STRING" id="158441.A0A226E1A8"/>
<dbReference type="Gene3D" id="3.40.850.10">
    <property type="entry name" value="Kinesin motor domain"/>
    <property type="match status" value="1"/>
</dbReference>
<dbReference type="GO" id="GO:0005737">
    <property type="term" value="C:cytoplasm"/>
    <property type="evidence" value="ECO:0007669"/>
    <property type="project" value="TreeGrafter"/>
</dbReference>
<dbReference type="GO" id="GO:0016020">
    <property type="term" value="C:membrane"/>
    <property type="evidence" value="ECO:0007669"/>
    <property type="project" value="TreeGrafter"/>
</dbReference>
<evidence type="ECO:0000259" key="7">
    <source>
        <dbReference type="PROSITE" id="PS51456"/>
    </source>
</evidence>
<dbReference type="PANTHER" id="PTHR13140">
    <property type="entry name" value="MYOSIN"/>
    <property type="match status" value="1"/>
</dbReference>
<keyword evidence="4 6" id="KW-0505">Motor protein</keyword>
<keyword evidence="5 6" id="KW-0009">Actin-binding</keyword>
<organism evidence="8 9">
    <name type="scientific">Folsomia candida</name>
    <name type="common">Springtail</name>
    <dbReference type="NCBI Taxonomy" id="158441"/>
    <lineage>
        <taxon>Eukaryota</taxon>
        <taxon>Metazoa</taxon>
        <taxon>Ecdysozoa</taxon>
        <taxon>Arthropoda</taxon>
        <taxon>Hexapoda</taxon>
        <taxon>Collembola</taxon>
        <taxon>Entomobryomorpha</taxon>
        <taxon>Isotomoidea</taxon>
        <taxon>Isotomidae</taxon>
        <taxon>Proisotominae</taxon>
        <taxon>Folsomia</taxon>
    </lineage>
</organism>
<dbReference type="InterPro" id="IPR001609">
    <property type="entry name" value="Myosin_head_motor_dom-like"/>
</dbReference>
<evidence type="ECO:0000313" key="8">
    <source>
        <dbReference type="EMBL" id="OXA50757.1"/>
    </source>
</evidence>
<dbReference type="SMART" id="SM00242">
    <property type="entry name" value="MYSc"/>
    <property type="match status" value="1"/>
</dbReference>
<evidence type="ECO:0000313" key="9">
    <source>
        <dbReference type="Proteomes" id="UP000198287"/>
    </source>
</evidence>
<name>A0A226E1A8_FOLCA</name>
<dbReference type="PRINTS" id="PR00193">
    <property type="entry name" value="MYOSINHEAVY"/>
</dbReference>